<protein>
    <submittedName>
        <fullName evidence="2">Kinase, aspartokinase/uridylate kinase</fullName>
    </submittedName>
</protein>
<keyword evidence="2" id="KW-0808">Transferase</keyword>
<proteinExistence type="predicted"/>
<dbReference type="SUPFAM" id="SSF53633">
    <property type="entry name" value="Carbamate kinase-like"/>
    <property type="match status" value="1"/>
</dbReference>
<keyword evidence="2" id="KW-0418">Kinase</keyword>
<dbReference type="Proteomes" id="UP000186940">
    <property type="component" value="Unassembled WGS sequence"/>
</dbReference>
<reference evidence="2" key="1">
    <citation type="submission" date="2016-05" db="EMBL/GenBank/DDBJ databases">
        <title>Microbial consortia oxidize butane by reversing methanogenesis.</title>
        <authorList>
            <person name="Laso-Perez R."/>
            <person name="Richter M."/>
            <person name="Wegener G."/>
            <person name="Musat F."/>
        </authorList>
    </citation>
    <scope>NUCLEOTIDE SEQUENCE [LARGE SCALE GENOMIC DNA]</scope>
    <source>
        <strain evidence="2">BOX2</strain>
    </source>
</reference>
<dbReference type="InterPro" id="IPR011375">
    <property type="entry name" value="MfnE"/>
</dbReference>
<dbReference type="InterPro" id="IPR001048">
    <property type="entry name" value="Asp/Glu/Uridylate_kinase"/>
</dbReference>
<comment type="caution">
    <text evidence="2">The sequence shown here is derived from an EMBL/GenBank/DDBJ whole genome shotgun (WGS) entry which is preliminary data.</text>
</comment>
<dbReference type="PATRIC" id="fig|1838285.3.peg.709"/>
<dbReference type="GO" id="GO:0016301">
    <property type="term" value="F:kinase activity"/>
    <property type="evidence" value="ECO:0007669"/>
    <property type="project" value="UniProtKB-KW"/>
</dbReference>
<dbReference type="PIRSF" id="PIRSF004857">
    <property type="entry name" value="Kin_aa_kin"/>
    <property type="match status" value="1"/>
</dbReference>
<gene>
    <name evidence="2" type="ORF">SCAL_000700</name>
</gene>
<accession>A0A1F2P9K6</accession>
<evidence type="ECO:0000259" key="1">
    <source>
        <dbReference type="Pfam" id="PF00696"/>
    </source>
</evidence>
<dbReference type="InterPro" id="IPR036393">
    <property type="entry name" value="AceGlu_kinase-like_sf"/>
</dbReference>
<dbReference type="STRING" id="1838285.SCAL_000700"/>
<feature type="domain" description="Aspartate/glutamate/uridylate kinase" evidence="1">
    <location>
        <begin position="4"/>
        <end position="162"/>
    </location>
</feature>
<dbReference type="AlphaFoldDB" id="A0A1F2P9K6"/>
<evidence type="ECO:0000313" key="3">
    <source>
        <dbReference type="Proteomes" id="UP000186940"/>
    </source>
</evidence>
<name>A0A1F2P9K6_9EURY</name>
<dbReference type="EMBL" id="LYOS01000002">
    <property type="protein sequence ID" value="OFV68060.1"/>
    <property type="molecule type" value="Genomic_DNA"/>
</dbReference>
<dbReference type="Gene3D" id="3.40.1160.10">
    <property type="entry name" value="Acetylglutamate kinase-like"/>
    <property type="match status" value="1"/>
</dbReference>
<organism evidence="2 3">
    <name type="scientific">Candidatus Syntropharchaeum caldarium</name>
    <dbReference type="NCBI Taxonomy" id="1838285"/>
    <lineage>
        <taxon>Archaea</taxon>
        <taxon>Methanobacteriati</taxon>
        <taxon>Methanobacteriota</taxon>
        <taxon>Stenosarchaea group</taxon>
        <taxon>Methanomicrobia</taxon>
        <taxon>Methanosarcinales</taxon>
        <taxon>ANME-2 cluster</taxon>
        <taxon>Candidatus Syntropharchaeum</taxon>
    </lineage>
</organism>
<keyword evidence="3" id="KW-1185">Reference proteome</keyword>
<evidence type="ECO:0000313" key="2">
    <source>
        <dbReference type="EMBL" id="OFV68060.1"/>
    </source>
</evidence>
<sequence length="218" mass="24111">MTGVIVIKVGGSLIDESNDLLECLKDIVLKKDLNIVIVPGGGVFADQVRRYTSNISDDASHLMAILAMDQYGIYLGDTGGIRLIDRFEDLGRSNNISILLLSQIMRAHDPLPHTWDVTSDTIAAWVAKELGAKFLKLTDVDGVFHDGNLLLVVSARKLRELELSCTDRALPDFLIKHGMDCTVLNGRYPERILDAIEERAFKGTLIKGVDKELEACFQ</sequence>
<dbReference type="Pfam" id="PF00696">
    <property type="entry name" value="AA_kinase"/>
    <property type="match status" value="1"/>
</dbReference>